<keyword evidence="3" id="KW-1185">Reference proteome</keyword>
<feature type="domain" description="VOC" evidence="1">
    <location>
        <begin position="1"/>
        <end position="130"/>
    </location>
</feature>
<protein>
    <submittedName>
        <fullName evidence="2">Catechol 2,3-dioxygenase-like lactoylglutathione lyase family enzyme</fullName>
    </submittedName>
</protein>
<gene>
    <name evidence="2" type="ORF">BJ982_004769</name>
</gene>
<keyword evidence="2" id="KW-0560">Oxidoreductase</keyword>
<accession>A0A7W7GBU7</accession>
<dbReference type="RefSeq" id="WP_184883515.1">
    <property type="nucleotide sequence ID" value="NZ_BOOV01000032.1"/>
</dbReference>
<dbReference type="GO" id="GO:0051213">
    <property type="term" value="F:dioxygenase activity"/>
    <property type="evidence" value="ECO:0007669"/>
    <property type="project" value="UniProtKB-KW"/>
</dbReference>
<dbReference type="EMBL" id="JACHND010000001">
    <property type="protein sequence ID" value="MBB4703225.1"/>
    <property type="molecule type" value="Genomic_DNA"/>
</dbReference>
<keyword evidence="2" id="KW-0223">Dioxygenase</keyword>
<name>A0A7W7GBU7_9ACTN</name>
<evidence type="ECO:0000313" key="2">
    <source>
        <dbReference type="EMBL" id="MBB4703225.1"/>
    </source>
</evidence>
<organism evidence="2 3">
    <name type="scientific">Sphaerisporangium siamense</name>
    <dbReference type="NCBI Taxonomy" id="795645"/>
    <lineage>
        <taxon>Bacteria</taxon>
        <taxon>Bacillati</taxon>
        <taxon>Actinomycetota</taxon>
        <taxon>Actinomycetes</taxon>
        <taxon>Streptosporangiales</taxon>
        <taxon>Streptosporangiaceae</taxon>
        <taxon>Sphaerisporangium</taxon>
    </lineage>
</organism>
<dbReference type="Gene3D" id="3.10.180.10">
    <property type="entry name" value="2,3-Dihydroxybiphenyl 1,2-Dioxygenase, domain 1"/>
    <property type="match status" value="1"/>
</dbReference>
<evidence type="ECO:0000259" key="1">
    <source>
        <dbReference type="PROSITE" id="PS51819"/>
    </source>
</evidence>
<dbReference type="GO" id="GO:0016829">
    <property type="term" value="F:lyase activity"/>
    <property type="evidence" value="ECO:0007669"/>
    <property type="project" value="UniProtKB-KW"/>
</dbReference>
<reference evidence="2 3" key="1">
    <citation type="submission" date="2020-08" db="EMBL/GenBank/DDBJ databases">
        <title>Sequencing the genomes of 1000 actinobacteria strains.</title>
        <authorList>
            <person name="Klenk H.-P."/>
        </authorList>
    </citation>
    <scope>NUCLEOTIDE SEQUENCE [LARGE SCALE GENOMIC DNA]</scope>
    <source>
        <strain evidence="2 3">DSM 45784</strain>
    </source>
</reference>
<dbReference type="PROSITE" id="PS51819">
    <property type="entry name" value="VOC"/>
    <property type="match status" value="1"/>
</dbReference>
<dbReference type="SUPFAM" id="SSF54593">
    <property type="entry name" value="Glyoxalase/Bleomycin resistance protein/Dihydroxybiphenyl dioxygenase"/>
    <property type="match status" value="1"/>
</dbReference>
<dbReference type="AlphaFoldDB" id="A0A7W7GBU7"/>
<proteinExistence type="predicted"/>
<evidence type="ECO:0000313" key="3">
    <source>
        <dbReference type="Proteomes" id="UP000542210"/>
    </source>
</evidence>
<keyword evidence="2" id="KW-0456">Lyase</keyword>
<dbReference type="InterPro" id="IPR037523">
    <property type="entry name" value="VOC_core"/>
</dbReference>
<dbReference type="Pfam" id="PF00903">
    <property type="entry name" value="Glyoxalase"/>
    <property type="match status" value="1"/>
</dbReference>
<comment type="caution">
    <text evidence="2">The sequence shown here is derived from an EMBL/GenBank/DDBJ whole genome shotgun (WGS) entry which is preliminary data.</text>
</comment>
<sequence length="130" mass="13541">MDALYPRVLAGDFAGCFRFYDGLLGTVTGGTLVKGDPSGPYANWDLGGEALLALLDRSVMDAVTALAPPGPTGGVMLVLKVEDVEAAAAVAREHGGRLVAPPAARPQWGPTVRTAHLRDPDGNLVELQSY</sequence>
<dbReference type="InterPro" id="IPR029068">
    <property type="entry name" value="Glyas_Bleomycin-R_OHBP_Dase"/>
</dbReference>
<dbReference type="InterPro" id="IPR004360">
    <property type="entry name" value="Glyas_Fos-R_dOase_dom"/>
</dbReference>
<dbReference type="Proteomes" id="UP000542210">
    <property type="component" value="Unassembled WGS sequence"/>
</dbReference>